<dbReference type="Proteomes" id="UP001233172">
    <property type="component" value="Unassembled WGS sequence"/>
</dbReference>
<keyword evidence="2" id="KW-1185">Reference proteome</keyword>
<sequence length="73" mass="7838">MNISFFFLPLTNLSNITLGLFFIGPFDPCLGVSVLALHIDTVGSSITLDIVVGICVSLVGQKLMTVLVCCYQD</sequence>
<accession>A0AAD8F259</accession>
<dbReference type="EMBL" id="JASAOG010000144">
    <property type="protein sequence ID" value="KAK0047898.1"/>
    <property type="molecule type" value="Genomic_DNA"/>
</dbReference>
<organism evidence="1 2">
    <name type="scientific">Biomphalaria pfeifferi</name>
    <name type="common">Bloodfluke planorb</name>
    <name type="synonym">Freshwater snail</name>
    <dbReference type="NCBI Taxonomy" id="112525"/>
    <lineage>
        <taxon>Eukaryota</taxon>
        <taxon>Metazoa</taxon>
        <taxon>Spiralia</taxon>
        <taxon>Lophotrochozoa</taxon>
        <taxon>Mollusca</taxon>
        <taxon>Gastropoda</taxon>
        <taxon>Heterobranchia</taxon>
        <taxon>Euthyneura</taxon>
        <taxon>Panpulmonata</taxon>
        <taxon>Hygrophila</taxon>
        <taxon>Lymnaeoidea</taxon>
        <taxon>Planorbidae</taxon>
        <taxon>Biomphalaria</taxon>
    </lineage>
</organism>
<evidence type="ECO:0000313" key="1">
    <source>
        <dbReference type="EMBL" id="KAK0047898.1"/>
    </source>
</evidence>
<protein>
    <submittedName>
        <fullName evidence="1">Uncharacterized protein</fullName>
    </submittedName>
</protein>
<gene>
    <name evidence="1" type="ORF">Bpfe_022697</name>
</gene>
<name>A0AAD8F259_BIOPF</name>
<dbReference type="AlphaFoldDB" id="A0AAD8F259"/>
<evidence type="ECO:0000313" key="2">
    <source>
        <dbReference type="Proteomes" id="UP001233172"/>
    </source>
</evidence>
<reference evidence="1" key="1">
    <citation type="journal article" date="2023" name="PLoS Negl. Trop. Dis.">
        <title>A genome sequence for Biomphalaria pfeifferi, the major vector snail for the human-infecting parasite Schistosoma mansoni.</title>
        <authorList>
            <person name="Bu L."/>
            <person name="Lu L."/>
            <person name="Laidemitt M.R."/>
            <person name="Zhang S.M."/>
            <person name="Mutuku M."/>
            <person name="Mkoji G."/>
            <person name="Steinauer M."/>
            <person name="Loker E.S."/>
        </authorList>
    </citation>
    <scope>NUCLEOTIDE SEQUENCE</scope>
    <source>
        <strain evidence="1">KasaAsao</strain>
    </source>
</reference>
<proteinExistence type="predicted"/>
<comment type="caution">
    <text evidence="1">The sequence shown here is derived from an EMBL/GenBank/DDBJ whole genome shotgun (WGS) entry which is preliminary data.</text>
</comment>
<reference evidence="1" key="2">
    <citation type="submission" date="2023-04" db="EMBL/GenBank/DDBJ databases">
        <authorList>
            <person name="Bu L."/>
            <person name="Lu L."/>
            <person name="Laidemitt M.R."/>
            <person name="Zhang S.M."/>
            <person name="Mutuku M."/>
            <person name="Mkoji G."/>
            <person name="Steinauer M."/>
            <person name="Loker E.S."/>
        </authorList>
    </citation>
    <scope>NUCLEOTIDE SEQUENCE</scope>
    <source>
        <strain evidence="1">KasaAsao</strain>
        <tissue evidence="1">Whole Snail</tissue>
    </source>
</reference>